<comment type="caution">
    <text evidence="2">The sequence shown here is derived from an EMBL/GenBank/DDBJ whole genome shotgun (WGS) entry which is preliminary data.</text>
</comment>
<gene>
    <name evidence="2" type="ORF">GM612_08475</name>
</gene>
<feature type="chain" id="PRO_5038711431" evidence="1">
    <location>
        <begin position="19"/>
        <end position="131"/>
    </location>
</feature>
<feature type="signal peptide" evidence="1">
    <location>
        <begin position="1"/>
        <end position="18"/>
    </location>
</feature>
<proteinExistence type="predicted"/>
<organism evidence="2 3">
    <name type="scientific">Secundilactobacillus folii</name>
    <dbReference type="NCBI Taxonomy" id="2678357"/>
    <lineage>
        <taxon>Bacteria</taxon>
        <taxon>Bacillati</taxon>
        <taxon>Bacillota</taxon>
        <taxon>Bacilli</taxon>
        <taxon>Lactobacillales</taxon>
        <taxon>Lactobacillaceae</taxon>
        <taxon>Secundilactobacillus</taxon>
    </lineage>
</organism>
<dbReference type="RefSeq" id="WP_155431949.1">
    <property type="nucleotide sequence ID" value="NZ_WNJO01000009.1"/>
</dbReference>
<evidence type="ECO:0000313" key="2">
    <source>
        <dbReference type="EMBL" id="MTV82679.1"/>
    </source>
</evidence>
<evidence type="ECO:0000313" key="3">
    <source>
        <dbReference type="Proteomes" id="UP000466388"/>
    </source>
</evidence>
<keyword evidence="1" id="KW-0732">Signal</keyword>
<reference evidence="2 3" key="1">
    <citation type="submission" date="2019-11" db="EMBL/GenBank/DDBJ databases">
        <title>Lactobacillus sp. nov. CRM56-3, isolated from fermented tea leaves.</title>
        <authorList>
            <person name="Phuengjayaem S."/>
            <person name="Tanasupawat S."/>
        </authorList>
    </citation>
    <scope>NUCLEOTIDE SEQUENCE [LARGE SCALE GENOMIC DNA]</scope>
    <source>
        <strain evidence="2 3">CRM56-3</strain>
    </source>
</reference>
<protein>
    <submittedName>
        <fullName evidence="2">Uncharacterized protein</fullName>
    </submittedName>
</protein>
<dbReference type="Proteomes" id="UP000466388">
    <property type="component" value="Unassembled WGS sequence"/>
</dbReference>
<evidence type="ECO:0000256" key="1">
    <source>
        <dbReference type="SAM" id="SignalP"/>
    </source>
</evidence>
<name>A0A7X3C3U3_9LACO</name>
<dbReference type="AlphaFoldDB" id="A0A7X3C3U3"/>
<sequence>MKKSLLVTIGLSAGLFGAMTMSNPTANASKVHQGLPKVLRHTSWRGRSYRVSTRLKFGKSTIAVEPSHGTDPQTTYHSKYKYLGHHEYYIAGRVYENAPQGGIAWHYKVKWHGAHRIYVKDDRGMRGTYRR</sequence>
<keyword evidence="3" id="KW-1185">Reference proteome</keyword>
<dbReference type="EMBL" id="WNJO01000009">
    <property type="protein sequence ID" value="MTV82679.1"/>
    <property type="molecule type" value="Genomic_DNA"/>
</dbReference>
<accession>A0A7X3C3U3</accession>